<reference evidence="1" key="1">
    <citation type="submission" date="2024-05" db="EMBL/GenBank/DDBJ databases">
        <authorList>
            <person name="Herbig A.F."/>
            <person name="Pendergrass E.L."/>
        </authorList>
    </citation>
    <scope>NUCLEOTIDE SEQUENCE</scope>
</reference>
<name>A0AAU8BE29_9CAUD</name>
<accession>A0AAU8BE29</accession>
<dbReference type="EMBL" id="PP819608">
    <property type="protein sequence ID" value="XCD09657.1"/>
    <property type="molecule type" value="Genomic_DNA"/>
</dbReference>
<proteinExistence type="predicted"/>
<dbReference type="InterPro" id="IPR058007">
    <property type="entry name" value="Gp5.9"/>
</dbReference>
<organism evidence="1">
    <name type="scientific">Bacillus phage Adastra</name>
    <dbReference type="NCBI Taxonomy" id="3143958"/>
    <lineage>
        <taxon>Viruses</taxon>
        <taxon>Duplodnaviria</taxon>
        <taxon>Heunggongvirae</taxon>
        <taxon>Uroviricota</taxon>
        <taxon>Caudoviricetes</taxon>
        <taxon>Herelleviridae</taxon>
        <taxon>Spounavirinae</taxon>
        <taxon>Okubovirus</taxon>
    </lineage>
</organism>
<sequence length="57" mass="6589">MSNTTKTITISVEEYQYLKDRVFFLDCLESAGVDNWSGYGEAQEMYNEDSEEDTDGY</sequence>
<gene>
    <name evidence="1" type="ORF">Adastra112</name>
</gene>
<evidence type="ECO:0000313" key="1">
    <source>
        <dbReference type="EMBL" id="XCD09657.1"/>
    </source>
</evidence>
<dbReference type="Pfam" id="PF25708">
    <property type="entry name" value="Phage_T7_Gp5_9"/>
    <property type="match status" value="1"/>
</dbReference>
<protein>
    <submittedName>
        <fullName evidence="1">Uncharacterized protein</fullName>
    </submittedName>
</protein>